<dbReference type="AlphaFoldDB" id="A0A132MR00"/>
<dbReference type="Proteomes" id="UP000070659">
    <property type="component" value="Unassembled WGS sequence"/>
</dbReference>
<reference evidence="2 3" key="1">
    <citation type="submission" date="2015-02" db="EMBL/GenBank/DDBJ databases">
        <title>Physiological reanalysis, assessment of diazotrophy, and genome sequences of multiple isolates of Streptomyces thermoautotrophicus.</title>
        <authorList>
            <person name="MacKellar D.C."/>
            <person name="Lieber L."/>
            <person name="Norman J."/>
            <person name="Bolger A."/>
            <person name="Tobin C."/>
            <person name="Murray J.W."/>
            <person name="Prell J."/>
        </authorList>
    </citation>
    <scope>NUCLEOTIDE SEQUENCE [LARGE SCALE GENOMIC DNA]</scope>
    <source>
        <strain evidence="2 3">UBT1</strain>
    </source>
</reference>
<feature type="region of interest" description="Disordered" evidence="1">
    <location>
        <begin position="26"/>
        <end position="46"/>
    </location>
</feature>
<sequence length="79" mass="8114">MPTVVLVQAWRDLPAAAFFASATGTRTGRVAGSSPARTPAGGPVHDRDVNVAENILAAGRAERLNACGAKTIARGGCRR</sequence>
<proteinExistence type="predicted"/>
<comment type="caution">
    <text evidence="2">The sequence shown here is derived from an EMBL/GenBank/DDBJ whole genome shotgun (WGS) entry which is preliminary data.</text>
</comment>
<protein>
    <recommendedName>
        <fullName evidence="4">Transposase</fullName>
    </recommendedName>
</protein>
<evidence type="ECO:0008006" key="4">
    <source>
        <dbReference type="Google" id="ProtNLM"/>
    </source>
</evidence>
<name>A0A132MR00_9ACTN</name>
<gene>
    <name evidence="2" type="ORF">TH66_15860</name>
</gene>
<evidence type="ECO:0000313" key="2">
    <source>
        <dbReference type="EMBL" id="KWX00308.1"/>
    </source>
</evidence>
<accession>A0A132MR00</accession>
<dbReference type="PATRIC" id="fig|1469144.8.peg.2201"/>
<evidence type="ECO:0000256" key="1">
    <source>
        <dbReference type="SAM" id="MobiDB-lite"/>
    </source>
</evidence>
<evidence type="ECO:0000313" key="3">
    <source>
        <dbReference type="Proteomes" id="UP000070659"/>
    </source>
</evidence>
<organism evidence="2 3">
    <name type="scientific">Carbonactinospora thermoautotrophica</name>
    <dbReference type="NCBI Taxonomy" id="1469144"/>
    <lineage>
        <taxon>Bacteria</taxon>
        <taxon>Bacillati</taxon>
        <taxon>Actinomycetota</taxon>
        <taxon>Actinomycetes</taxon>
        <taxon>Kitasatosporales</taxon>
        <taxon>Carbonactinosporaceae</taxon>
        <taxon>Carbonactinospora</taxon>
    </lineage>
</organism>
<dbReference type="EMBL" id="JYIJ01000018">
    <property type="protein sequence ID" value="KWX00308.1"/>
    <property type="molecule type" value="Genomic_DNA"/>
</dbReference>